<sequence>MSGMVAGPVLAGPQVVTAEGTGDPDAVPRVEVRFTIDESEPVFAGHYPGFPIFPGVCVVDCVHRAALATAPGPGLGLAALESARFTGPVFPGDVLTVTADWKQVRGGWTYAATASTGRGGSAVVRLRYRQEGTL</sequence>
<name>A0A918JLI5_9ACTN</name>
<dbReference type="AlphaFoldDB" id="A0A918JLI5"/>
<dbReference type="Proteomes" id="UP000620224">
    <property type="component" value="Unassembled WGS sequence"/>
</dbReference>
<comment type="caution">
    <text evidence="2">The sequence shown here is derived from an EMBL/GenBank/DDBJ whole genome shotgun (WGS) entry which is preliminary data.</text>
</comment>
<gene>
    <name evidence="2" type="ORF">GCM10010503_69100</name>
</gene>
<dbReference type="InterPro" id="IPR029069">
    <property type="entry name" value="HotDog_dom_sf"/>
</dbReference>
<proteinExistence type="predicted"/>
<dbReference type="Gene3D" id="3.10.129.10">
    <property type="entry name" value="Hotdog Thioesterase"/>
    <property type="match status" value="1"/>
</dbReference>
<reference evidence="2" key="2">
    <citation type="submission" date="2020-09" db="EMBL/GenBank/DDBJ databases">
        <authorList>
            <person name="Sun Q."/>
            <person name="Ohkuma M."/>
        </authorList>
    </citation>
    <scope>NUCLEOTIDE SEQUENCE</scope>
    <source>
        <strain evidence="2">JCM 4490</strain>
    </source>
</reference>
<evidence type="ECO:0000259" key="1">
    <source>
        <dbReference type="Pfam" id="PF22818"/>
    </source>
</evidence>
<dbReference type="InterPro" id="IPR054545">
    <property type="entry name" value="ApeI-like"/>
</dbReference>
<keyword evidence="3" id="KW-1185">Reference proteome</keyword>
<evidence type="ECO:0000313" key="2">
    <source>
        <dbReference type="EMBL" id="GGW82033.1"/>
    </source>
</evidence>
<evidence type="ECO:0000313" key="3">
    <source>
        <dbReference type="Proteomes" id="UP000620224"/>
    </source>
</evidence>
<dbReference type="SUPFAM" id="SSF54637">
    <property type="entry name" value="Thioesterase/thiol ester dehydrase-isomerase"/>
    <property type="match status" value="1"/>
</dbReference>
<dbReference type="EMBL" id="BMUE01000030">
    <property type="protein sequence ID" value="GGW82033.1"/>
    <property type="molecule type" value="Genomic_DNA"/>
</dbReference>
<organism evidence="2 3">
    <name type="scientific">Streptomyces lucensis JCM 4490</name>
    <dbReference type="NCBI Taxonomy" id="1306176"/>
    <lineage>
        <taxon>Bacteria</taxon>
        <taxon>Bacillati</taxon>
        <taxon>Actinomycetota</taxon>
        <taxon>Actinomycetes</taxon>
        <taxon>Kitasatosporales</taxon>
        <taxon>Streptomycetaceae</taxon>
        <taxon>Streptomyces</taxon>
    </lineage>
</organism>
<feature type="domain" description="ApeI dehydratase-like" evidence="1">
    <location>
        <begin position="29"/>
        <end position="115"/>
    </location>
</feature>
<dbReference type="Pfam" id="PF22818">
    <property type="entry name" value="ApeI-like"/>
    <property type="match status" value="1"/>
</dbReference>
<accession>A0A918JLI5</accession>
<reference evidence="2" key="1">
    <citation type="journal article" date="2014" name="Int. J. Syst. Evol. Microbiol.">
        <title>Complete genome sequence of Corynebacterium casei LMG S-19264T (=DSM 44701T), isolated from a smear-ripened cheese.</title>
        <authorList>
            <consortium name="US DOE Joint Genome Institute (JGI-PGF)"/>
            <person name="Walter F."/>
            <person name="Albersmeier A."/>
            <person name="Kalinowski J."/>
            <person name="Ruckert C."/>
        </authorList>
    </citation>
    <scope>NUCLEOTIDE SEQUENCE</scope>
    <source>
        <strain evidence="2">JCM 4490</strain>
    </source>
</reference>
<protein>
    <recommendedName>
        <fullName evidence="1">ApeI dehydratase-like domain-containing protein</fullName>
    </recommendedName>
</protein>